<protein>
    <submittedName>
        <fullName evidence="6">4Fe-4S dicluster domain-containing protein</fullName>
    </submittedName>
</protein>
<keyword evidence="1" id="KW-0004">4Fe-4S</keyword>
<dbReference type="Pfam" id="PF12838">
    <property type="entry name" value="Fer4_7"/>
    <property type="match status" value="1"/>
</dbReference>
<evidence type="ECO:0000259" key="5">
    <source>
        <dbReference type="PROSITE" id="PS51379"/>
    </source>
</evidence>
<dbReference type="GO" id="GO:0046872">
    <property type="term" value="F:metal ion binding"/>
    <property type="evidence" value="ECO:0007669"/>
    <property type="project" value="UniProtKB-KW"/>
</dbReference>
<name>A0A7J3XXX4_9CREN</name>
<evidence type="ECO:0000256" key="4">
    <source>
        <dbReference type="ARBA" id="ARBA00023014"/>
    </source>
</evidence>
<dbReference type="InterPro" id="IPR017896">
    <property type="entry name" value="4Fe4S_Fe-S-bd"/>
</dbReference>
<organism evidence="6">
    <name type="scientific">Thermogladius calderae</name>
    <dbReference type="NCBI Taxonomy" id="1200300"/>
    <lineage>
        <taxon>Archaea</taxon>
        <taxon>Thermoproteota</taxon>
        <taxon>Thermoprotei</taxon>
        <taxon>Desulfurococcales</taxon>
        <taxon>Desulfurococcaceae</taxon>
        <taxon>Thermogladius</taxon>
    </lineage>
</organism>
<dbReference type="PANTHER" id="PTHR43687">
    <property type="entry name" value="ADENYLYLSULFATE REDUCTASE, BETA SUBUNIT"/>
    <property type="match status" value="1"/>
</dbReference>
<gene>
    <name evidence="6" type="ORF">ENM60_01210</name>
</gene>
<sequence>MDTRIQGWSRVSERKPRVVFEALRSLVGRPETLPPEESEKPYTPYSRGVPVLTPEKCVGCSLCAISCPSQAITMVPGGKRKLAGREVEIKIPEFDYSKCIYCGMCAQVCRPKAIEMRRDIGPIIIPE</sequence>
<dbReference type="PROSITE" id="PS00198">
    <property type="entry name" value="4FE4S_FER_1"/>
    <property type="match status" value="1"/>
</dbReference>
<dbReference type="InterPro" id="IPR017900">
    <property type="entry name" value="4Fe4S_Fe_S_CS"/>
</dbReference>
<dbReference type="PROSITE" id="PS51379">
    <property type="entry name" value="4FE4S_FER_2"/>
    <property type="match status" value="2"/>
</dbReference>
<dbReference type="EMBL" id="DRYK01000024">
    <property type="protein sequence ID" value="HHP67405.1"/>
    <property type="molecule type" value="Genomic_DNA"/>
</dbReference>
<evidence type="ECO:0000256" key="2">
    <source>
        <dbReference type="ARBA" id="ARBA00022723"/>
    </source>
</evidence>
<dbReference type="SUPFAM" id="SSF54862">
    <property type="entry name" value="4Fe-4S ferredoxins"/>
    <property type="match status" value="1"/>
</dbReference>
<dbReference type="PANTHER" id="PTHR43687:SF1">
    <property type="entry name" value="FERREDOXIN III"/>
    <property type="match status" value="1"/>
</dbReference>
<accession>A0A7J3XXX4</accession>
<evidence type="ECO:0000313" key="6">
    <source>
        <dbReference type="EMBL" id="HHP67405.1"/>
    </source>
</evidence>
<keyword evidence="2" id="KW-0479">Metal-binding</keyword>
<evidence type="ECO:0000256" key="3">
    <source>
        <dbReference type="ARBA" id="ARBA00023004"/>
    </source>
</evidence>
<keyword evidence="4" id="KW-0411">Iron-sulfur</keyword>
<feature type="domain" description="4Fe-4S ferredoxin-type" evidence="5">
    <location>
        <begin position="90"/>
        <end position="119"/>
    </location>
</feature>
<reference evidence="6" key="1">
    <citation type="journal article" date="2020" name="mSystems">
        <title>Genome- and Community-Level Interaction Insights into Carbon Utilization and Element Cycling Functions of Hydrothermarchaeota in Hydrothermal Sediment.</title>
        <authorList>
            <person name="Zhou Z."/>
            <person name="Liu Y."/>
            <person name="Xu W."/>
            <person name="Pan J."/>
            <person name="Luo Z.H."/>
            <person name="Li M."/>
        </authorList>
    </citation>
    <scope>NUCLEOTIDE SEQUENCE [LARGE SCALE GENOMIC DNA]</scope>
    <source>
        <strain evidence="6">SpSt-110</strain>
    </source>
</reference>
<comment type="caution">
    <text evidence="6">The sequence shown here is derived from an EMBL/GenBank/DDBJ whole genome shotgun (WGS) entry which is preliminary data.</text>
</comment>
<dbReference type="AlphaFoldDB" id="A0A7J3XXX4"/>
<dbReference type="Gene3D" id="3.30.70.3270">
    <property type="match status" value="1"/>
</dbReference>
<dbReference type="InterPro" id="IPR050572">
    <property type="entry name" value="Fe-S_Ferredoxin"/>
</dbReference>
<evidence type="ECO:0000256" key="1">
    <source>
        <dbReference type="ARBA" id="ARBA00022485"/>
    </source>
</evidence>
<proteinExistence type="predicted"/>
<dbReference type="GO" id="GO:0016491">
    <property type="term" value="F:oxidoreductase activity"/>
    <property type="evidence" value="ECO:0007669"/>
    <property type="project" value="UniProtKB-ARBA"/>
</dbReference>
<keyword evidence="3" id="KW-0408">Iron</keyword>
<feature type="domain" description="4Fe-4S ferredoxin-type" evidence="5">
    <location>
        <begin position="48"/>
        <end position="77"/>
    </location>
</feature>
<dbReference type="GO" id="GO:0051539">
    <property type="term" value="F:4 iron, 4 sulfur cluster binding"/>
    <property type="evidence" value="ECO:0007669"/>
    <property type="project" value="UniProtKB-KW"/>
</dbReference>